<evidence type="ECO:0000313" key="6">
    <source>
        <dbReference type="EMBL" id="BAT60458.1"/>
    </source>
</evidence>
<dbReference type="GO" id="GO:0006203">
    <property type="term" value="P:dGTP catabolic process"/>
    <property type="evidence" value="ECO:0007669"/>
    <property type="project" value="TreeGrafter"/>
</dbReference>
<dbReference type="GO" id="GO:0046076">
    <property type="term" value="P:dTTP catabolic process"/>
    <property type="evidence" value="ECO:0007669"/>
    <property type="project" value="TreeGrafter"/>
</dbReference>
<dbReference type="Pfam" id="PF03819">
    <property type="entry name" value="MazG"/>
    <property type="match status" value="2"/>
</dbReference>
<accession>A0A0S3PWZ0</accession>
<dbReference type="FunFam" id="1.10.287.1080:FF:000001">
    <property type="entry name" value="Nucleoside triphosphate pyrophosphohydrolase"/>
    <property type="match status" value="1"/>
</dbReference>
<dbReference type="InterPro" id="IPR048011">
    <property type="entry name" value="NTP-PPase_MazG-like_C"/>
</dbReference>
<dbReference type="CDD" id="cd11529">
    <property type="entry name" value="NTP-PPase_MazG_Cterm"/>
    <property type="match status" value="1"/>
</dbReference>
<dbReference type="GO" id="GO:0046047">
    <property type="term" value="P:TTP catabolic process"/>
    <property type="evidence" value="ECO:0007669"/>
    <property type="project" value="TreeGrafter"/>
</dbReference>
<evidence type="ECO:0000313" key="7">
    <source>
        <dbReference type="Proteomes" id="UP000236884"/>
    </source>
</evidence>
<dbReference type="FunFam" id="1.10.287.1080:FF:000003">
    <property type="entry name" value="Nucleoside triphosphate pyrophosphohydrolase"/>
    <property type="match status" value="1"/>
</dbReference>
<feature type="domain" description="NTP pyrophosphohydrolase MazG-like" evidence="5">
    <location>
        <begin position="30"/>
        <end position="103"/>
    </location>
</feature>
<comment type="catalytic activity">
    <reaction evidence="1">
        <text>ATP + H2O = AMP + diphosphate + H(+)</text>
        <dbReference type="Rhea" id="RHEA:14245"/>
        <dbReference type="ChEBI" id="CHEBI:15377"/>
        <dbReference type="ChEBI" id="CHEBI:15378"/>
        <dbReference type="ChEBI" id="CHEBI:30616"/>
        <dbReference type="ChEBI" id="CHEBI:33019"/>
        <dbReference type="ChEBI" id="CHEBI:456215"/>
        <dbReference type="EC" id="3.6.1.8"/>
    </reaction>
</comment>
<dbReference type="GO" id="GO:0006950">
    <property type="term" value="P:response to stress"/>
    <property type="evidence" value="ECO:0007669"/>
    <property type="project" value="UniProtKB-ARBA"/>
</dbReference>
<dbReference type="Gene3D" id="1.10.287.1080">
    <property type="entry name" value="MazG-like"/>
    <property type="match status" value="2"/>
</dbReference>
<comment type="similarity">
    <text evidence="2">Belongs to the nucleoside triphosphate pyrophosphohydrolase family.</text>
</comment>
<dbReference type="PANTHER" id="PTHR30522">
    <property type="entry name" value="NUCLEOSIDE TRIPHOSPHATE PYROPHOSPHOHYDROLASE"/>
    <property type="match status" value="1"/>
</dbReference>
<dbReference type="GO" id="GO:0046061">
    <property type="term" value="P:dATP catabolic process"/>
    <property type="evidence" value="ECO:0007669"/>
    <property type="project" value="TreeGrafter"/>
</dbReference>
<dbReference type="NCBIfam" id="NF007113">
    <property type="entry name" value="PRK09562.1"/>
    <property type="match status" value="1"/>
</dbReference>
<dbReference type="OrthoDB" id="9808939at2"/>
<evidence type="ECO:0000256" key="4">
    <source>
        <dbReference type="ARBA" id="ARBA00074799"/>
    </source>
</evidence>
<dbReference type="GO" id="GO:0047693">
    <property type="term" value="F:ATP diphosphatase activity"/>
    <property type="evidence" value="ECO:0007669"/>
    <property type="project" value="UniProtKB-EC"/>
</dbReference>
<dbReference type="GO" id="GO:0046052">
    <property type="term" value="P:UTP catabolic process"/>
    <property type="evidence" value="ECO:0007669"/>
    <property type="project" value="TreeGrafter"/>
</dbReference>
<evidence type="ECO:0000256" key="3">
    <source>
        <dbReference type="ARBA" id="ARBA00066372"/>
    </source>
</evidence>
<dbReference type="Proteomes" id="UP000236884">
    <property type="component" value="Chromosome"/>
</dbReference>
<dbReference type="InterPro" id="IPR048015">
    <property type="entry name" value="NTP-PPase_MazG-like_N"/>
</dbReference>
<dbReference type="SUPFAM" id="SSF101386">
    <property type="entry name" value="all-alpha NTP pyrophosphatases"/>
    <property type="match status" value="2"/>
</dbReference>
<dbReference type="PANTHER" id="PTHR30522:SF0">
    <property type="entry name" value="NUCLEOSIDE TRIPHOSPHATE PYROPHOSPHOHYDROLASE"/>
    <property type="match status" value="1"/>
</dbReference>
<dbReference type="NCBIfam" id="TIGR00444">
    <property type="entry name" value="mazG"/>
    <property type="match status" value="1"/>
</dbReference>
<evidence type="ECO:0000256" key="1">
    <source>
        <dbReference type="ARBA" id="ARBA00052141"/>
    </source>
</evidence>
<dbReference type="EC" id="3.6.1.8" evidence="3"/>
<dbReference type="CDD" id="cd11528">
    <property type="entry name" value="NTP-PPase_MazG_Nterm"/>
    <property type="match status" value="1"/>
</dbReference>
<dbReference type="AlphaFoldDB" id="A0A0S3PWZ0"/>
<dbReference type="InterPro" id="IPR011551">
    <property type="entry name" value="NTP_PyrPHydrolase_MazG"/>
</dbReference>
<keyword evidence="7" id="KW-1185">Reference proteome</keyword>
<dbReference type="GO" id="GO:0046081">
    <property type="term" value="P:dUTP catabolic process"/>
    <property type="evidence" value="ECO:0007669"/>
    <property type="project" value="TreeGrafter"/>
</dbReference>
<feature type="domain" description="NTP pyrophosphohydrolase MazG-like" evidence="5">
    <location>
        <begin position="171"/>
        <end position="232"/>
    </location>
</feature>
<evidence type="ECO:0000256" key="2">
    <source>
        <dbReference type="ARBA" id="ARBA00061115"/>
    </source>
</evidence>
<dbReference type="EMBL" id="AP014946">
    <property type="protein sequence ID" value="BAT60458.1"/>
    <property type="molecule type" value="Genomic_DNA"/>
</dbReference>
<organism evidence="6 7">
    <name type="scientific">Variibacter gotjawalensis</name>
    <dbReference type="NCBI Taxonomy" id="1333996"/>
    <lineage>
        <taxon>Bacteria</taxon>
        <taxon>Pseudomonadati</taxon>
        <taxon>Pseudomonadota</taxon>
        <taxon>Alphaproteobacteria</taxon>
        <taxon>Hyphomicrobiales</taxon>
        <taxon>Nitrobacteraceae</taxon>
        <taxon>Variibacter</taxon>
    </lineage>
</organism>
<protein>
    <recommendedName>
        <fullName evidence="4">Nucleoside triphosphate pyrophosphohydrolase</fullName>
        <ecNumber evidence="3">3.6.1.8</ecNumber>
    </recommendedName>
</protein>
<reference evidence="6 7" key="1">
    <citation type="submission" date="2015-08" db="EMBL/GenBank/DDBJ databases">
        <title>Investigation of the bacterial diversity of lava forest soil.</title>
        <authorList>
            <person name="Lee J.S."/>
        </authorList>
    </citation>
    <scope>NUCLEOTIDE SEQUENCE [LARGE SCALE GENOMIC DNA]</scope>
    <source>
        <strain evidence="6 7">GJW-30</strain>
    </source>
</reference>
<sequence>MPAKPDVTRLIEIMAALRTPGSGCPWDIEQTFATIAPYTIEEAYEVADAIERNDLDDLRDELGDLLLQVVFHARMAEEAGAFAFQDVVQAICDKLTRRHPHVFGDAGKLSEAEVSKLWQKIKAEEKAARAARRGAEPPRLLGEVPTTLPALSRALKLQAAAAKVGFDWSEPEPILAKIREELDEVVDAARTEPEKIGEEIGDLLFAVANLARHHKVDPENALRGANAKFSRRFAFIEDALSRAGKRPDDSTLEEMDALWDAAKIAERDA</sequence>
<dbReference type="InterPro" id="IPR004518">
    <property type="entry name" value="MazG-like_dom"/>
</dbReference>
<dbReference type="RefSeq" id="WP_096356675.1">
    <property type="nucleotide sequence ID" value="NZ_AP014946.1"/>
</dbReference>
<name>A0A0S3PWZ0_9BRAD</name>
<evidence type="ECO:0000259" key="5">
    <source>
        <dbReference type="Pfam" id="PF03819"/>
    </source>
</evidence>
<gene>
    <name evidence="6" type="primary">mazG</name>
    <name evidence="6" type="ORF">GJW-30_1_03001</name>
</gene>
<proteinExistence type="inferred from homology"/>
<dbReference type="KEGG" id="vgo:GJW-30_1_03001"/>
<keyword evidence="6" id="KW-0378">Hydrolase</keyword>